<evidence type="ECO:0000256" key="2">
    <source>
        <dbReference type="ARBA" id="ARBA00006727"/>
    </source>
</evidence>
<dbReference type="SFLD" id="SFLDS00032">
    <property type="entry name" value="Radical_SAM_3-amino-3-carboxyp"/>
    <property type="match status" value="1"/>
</dbReference>
<organism evidence="6 7">
    <name type="scientific">Apiospora saccharicola</name>
    <dbReference type="NCBI Taxonomy" id="335842"/>
    <lineage>
        <taxon>Eukaryota</taxon>
        <taxon>Fungi</taxon>
        <taxon>Dikarya</taxon>
        <taxon>Ascomycota</taxon>
        <taxon>Pezizomycotina</taxon>
        <taxon>Sordariomycetes</taxon>
        <taxon>Xylariomycetidae</taxon>
        <taxon>Amphisphaeriales</taxon>
        <taxon>Apiosporaceae</taxon>
        <taxon>Apiospora</taxon>
    </lineage>
</organism>
<dbReference type="PANTHER" id="PTHR11360">
    <property type="entry name" value="MONOCARBOXYLATE TRANSPORTER"/>
    <property type="match status" value="1"/>
</dbReference>
<comment type="similarity">
    <text evidence="2">Belongs to the major facilitator superfamily. Monocarboxylate porter (TC 2.A.1.13) family.</text>
</comment>
<dbReference type="InterPro" id="IPR016435">
    <property type="entry name" value="DPH1/DPH2"/>
</dbReference>
<comment type="caution">
    <text evidence="6">The sequence shown here is derived from an EMBL/GenBank/DDBJ whole genome shotgun (WGS) entry which is preliminary data.</text>
</comment>
<evidence type="ECO:0000259" key="5">
    <source>
        <dbReference type="PROSITE" id="PS50850"/>
    </source>
</evidence>
<dbReference type="InterPro" id="IPR036259">
    <property type="entry name" value="MFS_trans_sf"/>
</dbReference>
<feature type="domain" description="Major facilitator superfamily (MFS) profile" evidence="5">
    <location>
        <begin position="72"/>
        <end position="459"/>
    </location>
</feature>
<dbReference type="EMBL" id="JAQQWM010000009">
    <property type="protein sequence ID" value="KAK8047007.1"/>
    <property type="molecule type" value="Genomic_DNA"/>
</dbReference>
<dbReference type="InterPro" id="IPR050327">
    <property type="entry name" value="Proton-linked_MCT"/>
</dbReference>
<dbReference type="SUPFAM" id="SSF103473">
    <property type="entry name" value="MFS general substrate transporter"/>
    <property type="match status" value="1"/>
</dbReference>
<feature type="transmembrane region" description="Helical" evidence="4">
    <location>
        <begin position="367"/>
        <end position="390"/>
    </location>
</feature>
<feature type="transmembrane region" description="Helical" evidence="4">
    <location>
        <begin position="402"/>
        <end position="421"/>
    </location>
</feature>
<sequence>MVPNHQNADDSCFVNQTVGSTAQPNLPDMHSEKRQPQRDASNPQNPIFVSSDSSSETICHDDEDTFPEGGLEAWSVVFGSFCAMLSVFGIINSAAVFESYFSQHQLKEYDPSTVGWIFSVYLFIVFFAGMQAGPIFDRHGPRALVAAGSLLTVASQMLLGLCTNYYQIMLTYSVLAGIGGALLNVPAYGAIAHFFKARRGFATGIAATAGSVGGIAFPLLMQGLLPKVGFAWTTRIIGFILLGLAIPANMLIHTRLPPSDKVVSVIPDIAVFRDPKFTLSCAGIWFMEWGIFIPLTFIVSYAADYGHDANSSYTLLALLNVGSFFGRFIPGFFADRLGRFNVIVTTIAMCSVTILAFWLPARDSSPLLIVFVLTFGFASGSNLGLYPVCLGQLCDSRSYGRYFSTALMVASFGTLTSLPIGGALRDIGATETGWTAVIIFSALSYAIAMSCFFGARVLAVGWGAEGDILGRYTCWGWSFGMYVL</sequence>
<evidence type="ECO:0000313" key="7">
    <source>
        <dbReference type="Proteomes" id="UP001446871"/>
    </source>
</evidence>
<feature type="transmembrane region" description="Helical" evidence="4">
    <location>
        <begin position="76"/>
        <end position="96"/>
    </location>
</feature>
<feature type="transmembrane region" description="Helical" evidence="4">
    <location>
        <begin position="433"/>
        <end position="455"/>
    </location>
</feature>
<dbReference type="Gene3D" id="1.20.1250.20">
    <property type="entry name" value="MFS general substrate transporter like domains"/>
    <property type="match status" value="2"/>
</dbReference>
<keyword evidence="4" id="KW-1133">Transmembrane helix</keyword>
<accession>A0ABR1TK78</accession>
<dbReference type="PANTHER" id="PTHR11360:SF177">
    <property type="entry name" value="RIBOFLAVIN TRANSPORTER MCH5"/>
    <property type="match status" value="1"/>
</dbReference>
<feature type="transmembrane region" description="Helical" evidence="4">
    <location>
        <begin position="232"/>
        <end position="252"/>
    </location>
</feature>
<feature type="transmembrane region" description="Helical" evidence="4">
    <location>
        <begin position="143"/>
        <end position="166"/>
    </location>
</feature>
<keyword evidence="7" id="KW-1185">Reference proteome</keyword>
<reference evidence="6 7" key="1">
    <citation type="submission" date="2023-01" db="EMBL/GenBank/DDBJ databases">
        <title>Analysis of 21 Apiospora genomes using comparative genomics revels a genus with tremendous synthesis potential of carbohydrate active enzymes and secondary metabolites.</title>
        <authorList>
            <person name="Sorensen T."/>
        </authorList>
    </citation>
    <scope>NUCLEOTIDE SEQUENCE [LARGE SCALE GENOMIC DNA]</scope>
    <source>
        <strain evidence="6 7">CBS 83171</strain>
    </source>
</reference>
<evidence type="ECO:0000256" key="4">
    <source>
        <dbReference type="SAM" id="Phobius"/>
    </source>
</evidence>
<feature type="compositionally biased region" description="Polar residues" evidence="3">
    <location>
        <begin position="38"/>
        <end position="57"/>
    </location>
</feature>
<feature type="transmembrane region" description="Helical" evidence="4">
    <location>
        <begin position="172"/>
        <end position="194"/>
    </location>
</feature>
<evidence type="ECO:0000256" key="1">
    <source>
        <dbReference type="ARBA" id="ARBA00004141"/>
    </source>
</evidence>
<protein>
    <recommendedName>
        <fullName evidence="5">Major facilitator superfamily (MFS) profile domain-containing protein</fullName>
    </recommendedName>
</protein>
<feature type="region of interest" description="Disordered" evidence="3">
    <location>
        <begin position="23"/>
        <end position="62"/>
    </location>
</feature>
<feature type="transmembrane region" description="Helical" evidence="4">
    <location>
        <begin position="315"/>
        <end position="333"/>
    </location>
</feature>
<gene>
    <name evidence="6" type="ORF">PG996_015071</name>
</gene>
<dbReference type="Pfam" id="PF07690">
    <property type="entry name" value="MFS_1"/>
    <property type="match status" value="1"/>
</dbReference>
<dbReference type="InterPro" id="IPR011701">
    <property type="entry name" value="MFS"/>
</dbReference>
<dbReference type="CDD" id="cd17352">
    <property type="entry name" value="MFS_MCT_SLC16"/>
    <property type="match status" value="1"/>
</dbReference>
<dbReference type="PROSITE" id="PS50850">
    <property type="entry name" value="MFS"/>
    <property type="match status" value="1"/>
</dbReference>
<keyword evidence="4" id="KW-0812">Transmembrane</keyword>
<dbReference type="Proteomes" id="UP001446871">
    <property type="component" value="Unassembled WGS sequence"/>
</dbReference>
<evidence type="ECO:0000313" key="6">
    <source>
        <dbReference type="EMBL" id="KAK8047007.1"/>
    </source>
</evidence>
<name>A0ABR1TK78_9PEZI</name>
<feature type="transmembrane region" description="Helical" evidence="4">
    <location>
        <begin position="340"/>
        <end position="361"/>
    </location>
</feature>
<feature type="transmembrane region" description="Helical" evidence="4">
    <location>
        <begin position="282"/>
        <end position="303"/>
    </location>
</feature>
<evidence type="ECO:0000256" key="3">
    <source>
        <dbReference type="SAM" id="MobiDB-lite"/>
    </source>
</evidence>
<proteinExistence type="inferred from homology"/>
<feature type="transmembrane region" description="Helical" evidence="4">
    <location>
        <begin position="201"/>
        <end position="220"/>
    </location>
</feature>
<dbReference type="InterPro" id="IPR020846">
    <property type="entry name" value="MFS_dom"/>
</dbReference>
<comment type="subcellular location">
    <subcellularLocation>
        <location evidence="1">Membrane</location>
        <topology evidence="1">Multi-pass membrane protein</topology>
    </subcellularLocation>
</comment>
<feature type="transmembrane region" description="Helical" evidence="4">
    <location>
        <begin position="116"/>
        <end position="136"/>
    </location>
</feature>
<keyword evidence="4" id="KW-0472">Membrane</keyword>